<keyword evidence="4 11" id="KW-0645">Protease</keyword>
<feature type="compositionally biased region" description="Polar residues" evidence="12">
    <location>
        <begin position="173"/>
        <end position="182"/>
    </location>
</feature>
<dbReference type="InterPro" id="IPR001461">
    <property type="entry name" value="Aspartic_peptidase_A1"/>
</dbReference>
<dbReference type="InterPro" id="IPR034163">
    <property type="entry name" value="Aspergillopepsin-like_cat_dom"/>
</dbReference>
<evidence type="ECO:0000256" key="9">
    <source>
        <dbReference type="ARBA" id="ARBA00023180"/>
    </source>
</evidence>
<feature type="chain" id="PRO_5002078374" evidence="13">
    <location>
        <begin position="22"/>
        <end position="505"/>
    </location>
</feature>
<evidence type="ECO:0000256" key="11">
    <source>
        <dbReference type="RuleBase" id="RU000454"/>
    </source>
</evidence>
<dbReference type="InterPro" id="IPR033121">
    <property type="entry name" value="PEPTIDASE_A1"/>
</dbReference>
<reference evidence="15 16" key="1">
    <citation type="journal article" date="2014" name="Proc. Natl. Acad. Sci. U.S.A.">
        <title>Trajectory and genomic determinants of fungal-pathogen speciation and host adaptation.</title>
        <authorList>
            <person name="Hu X."/>
            <person name="Xiao G."/>
            <person name="Zheng P."/>
            <person name="Shang Y."/>
            <person name="Su Y."/>
            <person name="Zhang X."/>
            <person name="Liu X."/>
            <person name="Zhan S."/>
            <person name="St Leger R.J."/>
            <person name="Wang C."/>
        </authorList>
    </citation>
    <scope>NUCLEOTIDE SEQUENCE [LARGE SCALE GENOMIC DNA]</scope>
    <source>
        <strain evidence="15 16">ARSEF 1941</strain>
    </source>
</reference>
<evidence type="ECO:0000256" key="13">
    <source>
        <dbReference type="SAM" id="SignalP"/>
    </source>
</evidence>
<dbReference type="AlphaFoldDB" id="A0A0B2WNI7"/>
<dbReference type="Proteomes" id="UP000030816">
    <property type="component" value="Unassembled WGS sequence"/>
</dbReference>
<dbReference type="Gene3D" id="2.40.70.10">
    <property type="entry name" value="Acid Proteases"/>
    <property type="match status" value="2"/>
</dbReference>
<keyword evidence="6 11" id="KW-0064">Aspartyl protease</keyword>
<dbReference type="MEROPS" id="A01.079"/>
<dbReference type="EMBL" id="AZHE01000027">
    <property type="protein sequence ID" value="KHN95052.1"/>
    <property type="molecule type" value="Genomic_DNA"/>
</dbReference>
<evidence type="ECO:0000256" key="6">
    <source>
        <dbReference type="ARBA" id="ARBA00022750"/>
    </source>
</evidence>
<evidence type="ECO:0000256" key="3">
    <source>
        <dbReference type="ARBA" id="ARBA00022525"/>
    </source>
</evidence>
<feature type="active site" evidence="10">
    <location>
        <position position="210"/>
    </location>
</feature>
<evidence type="ECO:0000256" key="7">
    <source>
        <dbReference type="ARBA" id="ARBA00022801"/>
    </source>
</evidence>
<dbReference type="STRING" id="1081103.A0A0B2WNI7"/>
<dbReference type="PROSITE" id="PS00141">
    <property type="entry name" value="ASP_PROTEASE"/>
    <property type="match status" value="2"/>
</dbReference>
<dbReference type="InterPro" id="IPR021109">
    <property type="entry name" value="Peptidase_aspartic_dom_sf"/>
</dbReference>
<feature type="region of interest" description="Disordered" evidence="12">
    <location>
        <begin position="74"/>
        <end position="99"/>
    </location>
</feature>
<comment type="subcellular location">
    <subcellularLocation>
        <location evidence="1">Secreted</location>
    </subcellularLocation>
</comment>
<dbReference type="HOGENOM" id="CLU_013253_0_0_1"/>
<comment type="caution">
    <text evidence="15">The sequence shown here is derived from an EMBL/GenBank/DDBJ whole genome shotgun (WGS) entry which is preliminary data.</text>
</comment>
<gene>
    <name evidence="15" type="ORF">MAM_07101</name>
</gene>
<organism evidence="15 16">
    <name type="scientific">Metarhizium album (strain ARSEF 1941)</name>
    <dbReference type="NCBI Taxonomy" id="1081103"/>
    <lineage>
        <taxon>Eukaryota</taxon>
        <taxon>Fungi</taxon>
        <taxon>Dikarya</taxon>
        <taxon>Ascomycota</taxon>
        <taxon>Pezizomycotina</taxon>
        <taxon>Sordariomycetes</taxon>
        <taxon>Hypocreomycetidae</taxon>
        <taxon>Hypocreales</taxon>
        <taxon>Clavicipitaceae</taxon>
        <taxon>Metarhizium</taxon>
    </lineage>
</organism>
<evidence type="ECO:0000256" key="2">
    <source>
        <dbReference type="ARBA" id="ARBA00007447"/>
    </source>
</evidence>
<keyword evidence="9" id="KW-0325">Glycoprotein</keyword>
<evidence type="ECO:0000256" key="12">
    <source>
        <dbReference type="SAM" id="MobiDB-lite"/>
    </source>
</evidence>
<dbReference type="Pfam" id="PF00026">
    <property type="entry name" value="Asp"/>
    <property type="match status" value="1"/>
</dbReference>
<feature type="region of interest" description="Disordered" evidence="12">
    <location>
        <begin position="112"/>
        <end position="195"/>
    </location>
</feature>
<evidence type="ECO:0000313" key="15">
    <source>
        <dbReference type="EMBL" id="KHN95052.1"/>
    </source>
</evidence>
<dbReference type="SUPFAM" id="SSF50630">
    <property type="entry name" value="Acid proteases"/>
    <property type="match status" value="1"/>
</dbReference>
<dbReference type="PANTHER" id="PTHR47966">
    <property type="entry name" value="BETA-SITE APP-CLEAVING ENZYME, ISOFORM A-RELATED"/>
    <property type="match status" value="1"/>
</dbReference>
<dbReference type="RefSeq" id="XP_040676118.1">
    <property type="nucleotide sequence ID" value="XM_040825899.1"/>
</dbReference>
<evidence type="ECO:0000256" key="4">
    <source>
        <dbReference type="ARBA" id="ARBA00022670"/>
    </source>
</evidence>
<evidence type="ECO:0000256" key="10">
    <source>
        <dbReference type="PIRSR" id="PIRSR601461-1"/>
    </source>
</evidence>
<dbReference type="GO" id="GO:0006508">
    <property type="term" value="P:proteolysis"/>
    <property type="evidence" value="ECO:0007669"/>
    <property type="project" value="UniProtKB-KW"/>
</dbReference>
<dbReference type="GeneID" id="63741556"/>
<comment type="similarity">
    <text evidence="2 11">Belongs to the peptidase A1 family.</text>
</comment>
<feature type="compositionally biased region" description="Gly residues" evidence="12">
    <location>
        <begin position="139"/>
        <end position="149"/>
    </location>
</feature>
<keyword evidence="3" id="KW-0964">Secreted</keyword>
<proteinExistence type="inferred from homology"/>
<dbReference type="CDD" id="cd06097">
    <property type="entry name" value="Aspergillopepsin_like"/>
    <property type="match status" value="1"/>
</dbReference>
<evidence type="ECO:0000256" key="8">
    <source>
        <dbReference type="ARBA" id="ARBA00023145"/>
    </source>
</evidence>
<protein>
    <submittedName>
        <fullName evidence="15">Aspartyl protease</fullName>
    </submittedName>
</protein>
<dbReference type="InterPro" id="IPR001969">
    <property type="entry name" value="Aspartic_peptidase_AS"/>
</dbReference>
<dbReference type="PANTHER" id="PTHR47966:SF23">
    <property type="entry name" value="ASPARTIC ENDOPEPTIDASE, PUTATIVE (AFU_ORTHOLOGUE AFUA_2G15950)-RELATED"/>
    <property type="match status" value="1"/>
</dbReference>
<feature type="signal peptide" evidence="13">
    <location>
        <begin position="1"/>
        <end position="21"/>
    </location>
</feature>
<keyword evidence="5 13" id="KW-0732">Signal</keyword>
<evidence type="ECO:0000313" key="16">
    <source>
        <dbReference type="Proteomes" id="UP000030816"/>
    </source>
</evidence>
<sequence>MYARCLLVCVCAVLVSAGLSAASIQKRSFSVERRANPHFTGRNGPRALVRAYRKFLVPVPQGLLDAAEAQDLRHAEARAKRSPKTESFGPVKLRRPHGKGLLDNVLESLGVEGEGGIGGNAGQGQGQGQEPSPGRGRGDGNGGGNGGSQQGHPSCHDGNNNGNASSAAPPPSYTNGTSQQGRTEARPANKNAEYVSPVQIGGQTVNLDFDTGSSDLWVFSTSLGPQLGRGHNVYDPSKSATARAMPGASFQIRYGDGSGAKGNITQDRVTVGGVSVEKQAVGVPSDVSQSFVDDVANDGLLGLAFPELNTATPERQNTFFENIKSSLPEPILSADLRRGAAGSYTFGRVDPARFRGNLAQVKVDSADGFWKFPSDRFIIGDGQVQTSKPGAQAIADTGTSLMLGDATMVRAYYQQVQGARLNAQMGGFTVPCDAKMPNLTVAMGDDVMATVQGENFIFANITEAECFGGLQVGPPKLQIYGDVFFQSMYVVFNAGNISLGVAPHA</sequence>
<dbReference type="GO" id="GO:0005576">
    <property type="term" value="C:extracellular region"/>
    <property type="evidence" value="ECO:0007669"/>
    <property type="project" value="UniProtKB-SubCell"/>
</dbReference>
<keyword evidence="7 11" id="KW-0378">Hydrolase</keyword>
<dbReference type="OrthoDB" id="2747330at2759"/>
<keyword evidence="8" id="KW-0865">Zymogen</keyword>
<feature type="compositionally biased region" description="Low complexity" evidence="12">
    <location>
        <begin position="158"/>
        <end position="167"/>
    </location>
</feature>
<dbReference type="PRINTS" id="PR00792">
    <property type="entry name" value="PEPSIN"/>
</dbReference>
<feature type="compositionally biased region" description="Gly residues" evidence="12">
    <location>
        <begin position="112"/>
        <end position="127"/>
    </location>
</feature>
<evidence type="ECO:0000259" key="14">
    <source>
        <dbReference type="PROSITE" id="PS51767"/>
    </source>
</evidence>
<dbReference type="PROSITE" id="PS51767">
    <property type="entry name" value="PEPTIDASE_A1"/>
    <property type="match status" value="1"/>
</dbReference>
<keyword evidence="16" id="KW-1185">Reference proteome</keyword>
<evidence type="ECO:0000256" key="1">
    <source>
        <dbReference type="ARBA" id="ARBA00004613"/>
    </source>
</evidence>
<dbReference type="GO" id="GO:0004190">
    <property type="term" value="F:aspartic-type endopeptidase activity"/>
    <property type="evidence" value="ECO:0007669"/>
    <property type="project" value="UniProtKB-KW"/>
</dbReference>
<dbReference type="FunFam" id="2.40.70.10:FF:000026">
    <property type="entry name" value="Endothiapepsin"/>
    <property type="match status" value="1"/>
</dbReference>
<name>A0A0B2WNI7_METAS</name>
<accession>A0A0B2WNI7</accession>
<evidence type="ECO:0000256" key="5">
    <source>
        <dbReference type="ARBA" id="ARBA00022729"/>
    </source>
</evidence>
<feature type="active site" evidence="10">
    <location>
        <position position="396"/>
    </location>
</feature>
<feature type="domain" description="Peptidase A1" evidence="14">
    <location>
        <begin position="194"/>
        <end position="502"/>
    </location>
</feature>